<keyword evidence="10 11" id="KW-0998">Cell outer membrane</keyword>
<dbReference type="InterPro" id="IPR036942">
    <property type="entry name" value="Beta-barrel_TonB_sf"/>
</dbReference>
<proteinExistence type="inferred from homology"/>
<comment type="caution">
    <text evidence="16">The sequence shown here is derived from an EMBL/GenBank/DDBJ whole genome shotgun (WGS) entry which is preliminary data.</text>
</comment>
<feature type="domain" description="TonB-dependent receptor-like beta-barrel" evidence="14">
    <location>
        <begin position="253"/>
        <end position="734"/>
    </location>
</feature>
<keyword evidence="2 11" id="KW-0813">Transport</keyword>
<dbReference type="PANTHER" id="PTHR32552">
    <property type="entry name" value="FERRICHROME IRON RECEPTOR-RELATED"/>
    <property type="match status" value="1"/>
</dbReference>
<keyword evidence="3 11" id="KW-1134">Transmembrane beta strand</keyword>
<feature type="domain" description="TonB-dependent receptor plug" evidence="15">
    <location>
        <begin position="61"/>
        <end position="165"/>
    </location>
</feature>
<organism evidence="16 17">
    <name type="scientific">Luteimonas endophytica</name>
    <dbReference type="NCBI Taxonomy" id="3042023"/>
    <lineage>
        <taxon>Bacteria</taxon>
        <taxon>Pseudomonadati</taxon>
        <taxon>Pseudomonadota</taxon>
        <taxon>Gammaproteobacteria</taxon>
        <taxon>Lysobacterales</taxon>
        <taxon>Lysobacteraceae</taxon>
        <taxon>Luteimonas</taxon>
    </lineage>
</organism>
<name>A0ABT6JDT4_9GAMM</name>
<sequence length="767" mass="83973">MRYLRAHPAGPRVPVLAACLLVAFQASAQAQHPRQAPSGAAPDLQTLDEIVVRGEKSERSLQDTAASVAVSTSVKIEQENLLSLFDILNRTANVSQMYGDRGFTIRGIANEAGAPNPLATIYVDGAALPSQVSDVGPTDLWDIAQVEVLRGPQSTIQGENALAGAIVLRTEDPTMDWSGRARVLLSDPSDRRVAFAGGGPLVADELAFRVAVEDRSFDGFVDNPTRGVGEDERESTMARAKLLWTPGGIEGLTARLTYTRDDRQGPYMYAYSRNDVPDHYDHRINTSDYPGGSDALGRIATLEVDHVLSGRWSVSAVTAWSDTDMRRSFDTDLSERPEAYGDTDEQYGTVSQELRVHYAGDRLRGLAGLYGSQRDMDNASVNRTNVETPVATIAAVLQGAGLDAATAQQVAGLYAQAVPVIPVDYASDGRSRSRNLALFTDFEVDLGRRLALLGGLRYDREEYRFGAVASADFAGVLPEPAAFGEALAPAIAGINQAVLGMVQQANSLTPESTRDFTAFLPKLGLRYAWTDDVSTALVVQRGYRSGGSAFNIARGRNFAYDPEYTWNAELSLRSRWLDDALTLNANLYYIDWEDKQVTARFGINDYDYHTVNAGKAHLYGFELEAGHRVGPGFDWYASLGHSRTRYDEFETILGAEINDYTGSEFAYAPRWTFAVGANVHLGDHWVANLNANHRSDVTPDIGGDARRLPSRTLVNGRFGYEALDWSAYVFVSNLFDRGYTQYAWSDDSPNVILGAPRVVGVGFDYRW</sequence>
<keyword evidence="17" id="KW-1185">Reference proteome</keyword>
<gene>
    <name evidence="16" type="ORF">QFW77_18615</name>
</gene>
<feature type="signal peptide" evidence="13">
    <location>
        <begin position="1"/>
        <end position="28"/>
    </location>
</feature>
<evidence type="ECO:0000256" key="7">
    <source>
        <dbReference type="ARBA" id="ARBA00023065"/>
    </source>
</evidence>
<evidence type="ECO:0000256" key="3">
    <source>
        <dbReference type="ARBA" id="ARBA00022452"/>
    </source>
</evidence>
<reference evidence="16 17" key="1">
    <citation type="submission" date="2023-04" db="EMBL/GenBank/DDBJ databases">
        <title>Luteimonas endophyticus RD2P54.</title>
        <authorList>
            <person name="Sun J.-Q."/>
        </authorList>
    </citation>
    <scope>NUCLEOTIDE SEQUENCE [LARGE SCALE GENOMIC DNA]</scope>
    <source>
        <strain evidence="16 17">RD2P54</strain>
    </source>
</reference>
<dbReference type="PANTHER" id="PTHR32552:SF81">
    <property type="entry name" value="TONB-DEPENDENT OUTER MEMBRANE RECEPTOR"/>
    <property type="match status" value="1"/>
</dbReference>
<evidence type="ECO:0000259" key="15">
    <source>
        <dbReference type="Pfam" id="PF07715"/>
    </source>
</evidence>
<comment type="subcellular location">
    <subcellularLocation>
        <location evidence="1 11">Cell outer membrane</location>
        <topology evidence="1 11">Multi-pass membrane protein</topology>
    </subcellularLocation>
</comment>
<keyword evidence="7" id="KW-0406">Ion transport</keyword>
<evidence type="ECO:0000256" key="9">
    <source>
        <dbReference type="ARBA" id="ARBA00023136"/>
    </source>
</evidence>
<dbReference type="PROSITE" id="PS52016">
    <property type="entry name" value="TONB_DEPENDENT_REC_3"/>
    <property type="match status" value="1"/>
</dbReference>
<dbReference type="Pfam" id="PF00593">
    <property type="entry name" value="TonB_dep_Rec_b-barrel"/>
    <property type="match status" value="1"/>
</dbReference>
<comment type="similarity">
    <text evidence="11 12">Belongs to the TonB-dependent receptor family.</text>
</comment>
<dbReference type="EMBL" id="JARXRM010000046">
    <property type="protein sequence ID" value="MDH5824984.1"/>
    <property type="molecule type" value="Genomic_DNA"/>
</dbReference>
<evidence type="ECO:0000256" key="6">
    <source>
        <dbReference type="ARBA" id="ARBA00023004"/>
    </source>
</evidence>
<evidence type="ECO:0000256" key="8">
    <source>
        <dbReference type="ARBA" id="ARBA00023077"/>
    </source>
</evidence>
<evidence type="ECO:0000313" key="17">
    <source>
        <dbReference type="Proteomes" id="UP001156940"/>
    </source>
</evidence>
<dbReference type="InterPro" id="IPR039426">
    <property type="entry name" value="TonB-dep_rcpt-like"/>
</dbReference>
<dbReference type="InterPro" id="IPR000531">
    <property type="entry name" value="Beta-barrel_TonB"/>
</dbReference>
<dbReference type="Gene3D" id="2.40.170.20">
    <property type="entry name" value="TonB-dependent receptor, beta-barrel domain"/>
    <property type="match status" value="1"/>
</dbReference>
<dbReference type="Pfam" id="PF07715">
    <property type="entry name" value="Plug"/>
    <property type="match status" value="1"/>
</dbReference>
<evidence type="ECO:0000256" key="2">
    <source>
        <dbReference type="ARBA" id="ARBA00022448"/>
    </source>
</evidence>
<keyword evidence="5 11" id="KW-0812">Transmembrane</keyword>
<keyword evidence="13" id="KW-0732">Signal</keyword>
<keyword evidence="16" id="KW-0675">Receptor</keyword>
<dbReference type="SUPFAM" id="SSF56935">
    <property type="entry name" value="Porins"/>
    <property type="match status" value="1"/>
</dbReference>
<evidence type="ECO:0000313" key="16">
    <source>
        <dbReference type="EMBL" id="MDH5824984.1"/>
    </source>
</evidence>
<feature type="chain" id="PRO_5045448035" evidence="13">
    <location>
        <begin position="29"/>
        <end position="767"/>
    </location>
</feature>
<evidence type="ECO:0000256" key="11">
    <source>
        <dbReference type="PROSITE-ProRule" id="PRU01360"/>
    </source>
</evidence>
<dbReference type="RefSeq" id="WP_280576373.1">
    <property type="nucleotide sequence ID" value="NZ_JARXRM010000046.1"/>
</dbReference>
<evidence type="ECO:0000256" key="12">
    <source>
        <dbReference type="RuleBase" id="RU003357"/>
    </source>
</evidence>
<evidence type="ECO:0000256" key="13">
    <source>
        <dbReference type="SAM" id="SignalP"/>
    </source>
</evidence>
<keyword evidence="8 12" id="KW-0798">TonB box</keyword>
<evidence type="ECO:0000256" key="10">
    <source>
        <dbReference type="ARBA" id="ARBA00023237"/>
    </source>
</evidence>
<dbReference type="InterPro" id="IPR012910">
    <property type="entry name" value="Plug_dom"/>
</dbReference>
<evidence type="ECO:0000256" key="1">
    <source>
        <dbReference type="ARBA" id="ARBA00004571"/>
    </source>
</evidence>
<keyword evidence="9 11" id="KW-0472">Membrane</keyword>
<evidence type="ECO:0000259" key="14">
    <source>
        <dbReference type="Pfam" id="PF00593"/>
    </source>
</evidence>
<accession>A0ABT6JDT4</accession>
<keyword evidence="6" id="KW-0408">Iron</keyword>
<keyword evidence="4" id="KW-0410">Iron transport</keyword>
<evidence type="ECO:0000256" key="5">
    <source>
        <dbReference type="ARBA" id="ARBA00022692"/>
    </source>
</evidence>
<evidence type="ECO:0000256" key="4">
    <source>
        <dbReference type="ARBA" id="ARBA00022496"/>
    </source>
</evidence>
<dbReference type="Proteomes" id="UP001156940">
    <property type="component" value="Unassembled WGS sequence"/>
</dbReference>
<protein>
    <submittedName>
        <fullName evidence="16">TonB-dependent receptor</fullName>
    </submittedName>
</protein>